<evidence type="ECO:0000313" key="1">
    <source>
        <dbReference type="EMBL" id="GME29065.1"/>
    </source>
</evidence>
<keyword evidence="2" id="KW-1185">Reference proteome</keyword>
<dbReference type="EMBL" id="BSXG01000055">
    <property type="protein sequence ID" value="GME29065.1"/>
    <property type="molecule type" value="Genomic_DNA"/>
</dbReference>
<protein>
    <submittedName>
        <fullName evidence="1">Uncharacterized protein LTHEOB_279</fullName>
    </submittedName>
</protein>
<dbReference type="Proteomes" id="UP001165186">
    <property type="component" value="Unassembled WGS sequence"/>
</dbReference>
<comment type="caution">
    <text evidence="1">The sequence shown here is derived from an EMBL/GenBank/DDBJ whole genome shotgun (WGS) entry which is preliminary data.</text>
</comment>
<reference evidence="1" key="1">
    <citation type="submission" date="2024-09" db="EMBL/GenBank/DDBJ databases">
        <title>Draft Genome Sequences of Neofusicoccum parvum.</title>
        <authorList>
            <person name="Ashida A."/>
            <person name="Camagna M."/>
            <person name="Tanaka A."/>
            <person name="Takemoto D."/>
        </authorList>
    </citation>
    <scope>NUCLEOTIDE SEQUENCE</scope>
    <source>
        <strain evidence="1">PPO83</strain>
    </source>
</reference>
<gene>
    <name evidence="1" type="primary">g4319</name>
    <name evidence="1" type="ORF">NpPPO83_00004319</name>
</gene>
<sequence>MSGVELAGLVLAVLPLVISALEDYNDSLDPVKAFVKWENYLPQYIRKLRNQHVHYEQTLRLLLAPITTEYELADMIAEPHGELWKDPEMAQKLKYKLDESYDAYHQTIKDIERIMKTIAEKLDLERATNVTRNELEAMLVANGRPKSSQKFEFRKRVKFSMRRKKVKGLLEELDECNKELERFTEKSEKLEPYRKTSKPSIAQKLQKIQTYARRQLLANYAASFTKAFALAYAG</sequence>
<accession>A0ACB5S8K9</accession>
<evidence type="ECO:0000313" key="2">
    <source>
        <dbReference type="Proteomes" id="UP001165186"/>
    </source>
</evidence>
<name>A0ACB5S8K9_9PEZI</name>
<organism evidence="1 2">
    <name type="scientific">Neofusicoccum parvum</name>
    <dbReference type="NCBI Taxonomy" id="310453"/>
    <lineage>
        <taxon>Eukaryota</taxon>
        <taxon>Fungi</taxon>
        <taxon>Dikarya</taxon>
        <taxon>Ascomycota</taxon>
        <taxon>Pezizomycotina</taxon>
        <taxon>Dothideomycetes</taxon>
        <taxon>Dothideomycetes incertae sedis</taxon>
        <taxon>Botryosphaeriales</taxon>
        <taxon>Botryosphaeriaceae</taxon>
        <taxon>Neofusicoccum</taxon>
    </lineage>
</organism>
<proteinExistence type="predicted"/>